<dbReference type="PROSITE" id="PS00189">
    <property type="entry name" value="LIPOYL"/>
    <property type="match status" value="1"/>
</dbReference>
<dbReference type="PROSITE" id="PS51826">
    <property type="entry name" value="PSBD"/>
    <property type="match status" value="1"/>
</dbReference>
<dbReference type="FunFam" id="3.30.559.10:FF:000007">
    <property type="entry name" value="Dihydrolipoamide acetyltransferase component of pyruvate dehydrogenase complex"/>
    <property type="match status" value="1"/>
</dbReference>
<dbReference type="Pfam" id="PF02817">
    <property type="entry name" value="E3_binding"/>
    <property type="match status" value="1"/>
</dbReference>
<dbReference type="Pfam" id="PF00198">
    <property type="entry name" value="2-oxoacid_dh"/>
    <property type="match status" value="1"/>
</dbReference>
<dbReference type="SUPFAM" id="SSF51230">
    <property type="entry name" value="Single hybrid motif"/>
    <property type="match status" value="1"/>
</dbReference>
<dbReference type="EMBL" id="CP127294">
    <property type="protein sequence ID" value="WIX82534.1"/>
    <property type="molecule type" value="Genomic_DNA"/>
</dbReference>
<dbReference type="InterPro" id="IPR001078">
    <property type="entry name" value="2-oxoacid_DH_actylTfrase"/>
</dbReference>
<keyword evidence="4 6" id="KW-0450">Lipoyl</keyword>
<dbReference type="GO" id="GO:0031405">
    <property type="term" value="F:lipoic acid binding"/>
    <property type="evidence" value="ECO:0007669"/>
    <property type="project" value="TreeGrafter"/>
</dbReference>
<dbReference type="PANTHER" id="PTHR43178">
    <property type="entry name" value="DIHYDROLIPOAMIDE ACETYLTRANSFERASE COMPONENT OF PYRUVATE DEHYDROGENASE COMPLEX"/>
    <property type="match status" value="1"/>
</dbReference>
<organism evidence="10 11">
    <name type="scientific">Amycolatopsis carbonis</name>
    <dbReference type="NCBI Taxonomy" id="715471"/>
    <lineage>
        <taxon>Bacteria</taxon>
        <taxon>Bacillati</taxon>
        <taxon>Actinomycetota</taxon>
        <taxon>Actinomycetes</taxon>
        <taxon>Pseudonocardiales</taxon>
        <taxon>Pseudonocardiaceae</taxon>
        <taxon>Amycolatopsis</taxon>
    </lineage>
</organism>
<evidence type="ECO:0000256" key="5">
    <source>
        <dbReference type="ARBA" id="ARBA00023315"/>
    </source>
</evidence>
<feature type="domain" description="Peripheral subunit-binding (PSBD)" evidence="9">
    <location>
        <begin position="141"/>
        <end position="178"/>
    </location>
</feature>
<reference evidence="10 11" key="1">
    <citation type="submission" date="2023-06" db="EMBL/GenBank/DDBJ databases">
        <authorList>
            <person name="Oyuntsetseg B."/>
            <person name="Kim S.B."/>
        </authorList>
    </citation>
    <scope>NUCLEOTIDE SEQUENCE [LARGE SCALE GENOMIC DNA]</scope>
    <source>
        <strain evidence="10 11">2-15</strain>
    </source>
</reference>
<dbReference type="CDD" id="cd06849">
    <property type="entry name" value="lipoyl_domain"/>
    <property type="match status" value="1"/>
</dbReference>
<protein>
    <recommendedName>
        <fullName evidence="6">Dihydrolipoamide acetyltransferase component of pyruvate dehydrogenase complex</fullName>
        <ecNumber evidence="6">2.3.1.-</ecNumber>
    </recommendedName>
</protein>
<feature type="domain" description="Lipoyl-binding" evidence="8">
    <location>
        <begin position="1"/>
        <end position="76"/>
    </location>
</feature>
<dbReference type="EC" id="2.3.1.-" evidence="6"/>
<proteinExistence type="inferred from homology"/>
<keyword evidence="11" id="KW-1185">Reference proteome</keyword>
<dbReference type="InterPro" id="IPR004167">
    <property type="entry name" value="PSBD"/>
</dbReference>
<dbReference type="KEGG" id="acab:QRX50_18065"/>
<evidence type="ECO:0000256" key="3">
    <source>
        <dbReference type="ARBA" id="ARBA00022679"/>
    </source>
</evidence>
<dbReference type="Gene3D" id="2.40.50.100">
    <property type="match status" value="1"/>
</dbReference>
<dbReference type="InterPro" id="IPR000089">
    <property type="entry name" value="Biotin_lipoyl"/>
</dbReference>
<sequence length="418" mass="43820">MAVFKLPDLGEGLTDAEIVAWHVAVGDTVTVDQTVVEVETAKASVEVPVPFAGRVATLHGAAGDVLTVGSPLITVEEAPAFLEPGVVTPSPEPSPEGSGNVLIGYGTGTAQARRSRRARGTRRPEAAVMSAPRPVNERVRVVSPLVRQLAKQSGVDIHALAGSGTDGIISRADVERAIAAPVTAAAPATSDERRIPLRGVRKTVADKLTRSRREIPEATVWVDVDATALLETRAALNADAHAPKISLLALLAKFTVEGLRRFPELNAHLDGDEIVIPSAVHLGFAAQTDRGLVVPVVPGAHELSVEQLSGALAERTGRARSGSLAPAELTGGTFTINNYGVFGVDGSAAIINHPEVAILGIGRIIDRPWIVDGQVVPRKITELTLAFDHRVCDGGTAGGFLRFIADCVESPLRLLRGL</sequence>
<dbReference type="Pfam" id="PF00364">
    <property type="entry name" value="Biotin_lipoyl"/>
    <property type="match status" value="1"/>
</dbReference>
<gene>
    <name evidence="10" type="ORF">QRX50_18065</name>
</gene>
<dbReference type="Proteomes" id="UP001236014">
    <property type="component" value="Chromosome"/>
</dbReference>
<dbReference type="GO" id="GO:0005737">
    <property type="term" value="C:cytoplasm"/>
    <property type="evidence" value="ECO:0007669"/>
    <property type="project" value="TreeGrafter"/>
</dbReference>
<evidence type="ECO:0000256" key="2">
    <source>
        <dbReference type="ARBA" id="ARBA00007317"/>
    </source>
</evidence>
<dbReference type="SUPFAM" id="SSF47005">
    <property type="entry name" value="Peripheral subunit-binding domain of 2-oxo acid dehydrogenase complex"/>
    <property type="match status" value="1"/>
</dbReference>
<keyword evidence="3 6" id="KW-0808">Transferase</keyword>
<evidence type="ECO:0000256" key="4">
    <source>
        <dbReference type="ARBA" id="ARBA00022823"/>
    </source>
</evidence>
<evidence type="ECO:0000313" key="11">
    <source>
        <dbReference type="Proteomes" id="UP001236014"/>
    </source>
</evidence>
<dbReference type="Gene3D" id="3.30.559.10">
    <property type="entry name" value="Chloramphenicol acetyltransferase-like domain"/>
    <property type="match status" value="1"/>
</dbReference>
<dbReference type="InterPro" id="IPR023213">
    <property type="entry name" value="CAT-like_dom_sf"/>
</dbReference>
<dbReference type="InterPro" id="IPR003016">
    <property type="entry name" value="2-oxoA_DH_lipoyl-BS"/>
</dbReference>
<comment type="cofactor">
    <cofactor evidence="1 6">
        <name>(R)-lipoate</name>
        <dbReference type="ChEBI" id="CHEBI:83088"/>
    </cofactor>
</comment>
<evidence type="ECO:0000256" key="6">
    <source>
        <dbReference type="RuleBase" id="RU003423"/>
    </source>
</evidence>
<feature type="region of interest" description="Disordered" evidence="7">
    <location>
        <begin position="105"/>
        <end position="132"/>
    </location>
</feature>
<name>A0A9Y2IND7_9PSEU</name>
<dbReference type="Gene3D" id="4.10.320.10">
    <property type="entry name" value="E3-binding domain"/>
    <property type="match status" value="1"/>
</dbReference>
<dbReference type="AlphaFoldDB" id="A0A9Y2IND7"/>
<evidence type="ECO:0000256" key="1">
    <source>
        <dbReference type="ARBA" id="ARBA00001938"/>
    </source>
</evidence>
<evidence type="ECO:0000313" key="10">
    <source>
        <dbReference type="EMBL" id="WIX82534.1"/>
    </source>
</evidence>
<dbReference type="InterPro" id="IPR050743">
    <property type="entry name" value="2-oxoacid_DH_E2_comp"/>
</dbReference>
<dbReference type="PANTHER" id="PTHR43178:SF5">
    <property type="entry name" value="LIPOAMIDE ACYLTRANSFERASE COMPONENT OF BRANCHED-CHAIN ALPHA-KETO ACID DEHYDROGENASE COMPLEX, MITOCHONDRIAL"/>
    <property type="match status" value="1"/>
</dbReference>
<dbReference type="GO" id="GO:0016407">
    <property type="term" value="F:acetyltransferase activity"/>
    <property type="evidence" value="ECO:0007669"/>
    <property type="project" value="TreeGrafter"/>
</dbReference>
<dbReference type="RefSeq" id="WP_285973100.1">
    <property type="nucleotide sequence ID" value="NZ_CP127294.1"/>
</dbReference>
<keyword evidence="5 6" id="KW-0012">Acyltransferase</keyword>
<dbReference type="InterPro" id="IPR036625">
    <property type="entry name" value="E3-bd_dom_sf"/>
</dbReference>
<evidence type="ECO:0000256" key="7">
    <source>
        <dbReference type="SAM" id="MobiDB-lite"/>
    </source>
</evidence>
<accession>A0A9Y2IND7</accession>
<dbReference type="SUPFAM" id="SSF52777">
    <property type="entry name" value="CoA-dependent acyltransferases"/>
    <property type="match status" value="1"/>
</dbReference>
<dbReference type="PROSITE" id="PS50968">
    <property type="entry name" value="BIOTINYL_LIPOYL"/>
    <property type="match status" value="1"/>
</dbReference>
<evidence type="ECO:0000259" key="8">
    <source>
        <dbReference type="PROSITE" id="PS50968"/>
    </source>
</evidence>
<comment type="similarity">
    <text evidence="2 6">Belongs to the 2-oxoacid dehydrogenase family.</text>
</comment>
<evidence type="ECO:0000259" key="9">
    <source>
        <dbReference type="PROSITE" id="PS51826"/>
    </source>
</evidence>
<dbReference type="InterPro" id="IPR011053">
    <property type="entry name" value="Single_hybrid_motif"/>
</dbReference>